<sequence>MVQYTGKYQLEKNENFVEFIKSLGQEIPAEMLEKLNKTKSIFEVQVNGDDVKFISHSSSGSTHTTNFTFDKTFTEETLAGIKLQTTPKKDGDKIVLSANFGAKTGDRIYEFSDDGLVVSFTAGGVVGKRIYKRL</sequence>
<name>A0AAW1KMV4_POPJA</name>
<dbReference type="Gene3D" id="2.40.128.20">
    <property type="match status" value="1"/>
</dbReference>
<comment type="similarity">
    <text evidence="1">Belongs to the calycin superfamily. Fatty-acid binding protein (FABP) family.</text>
</comment>
<dbReference type="GO" id="GO:0008289">
    <property type="term" value="F:lipid binding"/>
    <property type="evidence" value="ECO:0007669"/>
    <property type="project" value="UniProtKB-KW"/>
</dbReference>
<dbReference type="InterPro" id="IPR012674">
    <property type="entry name" value="Calycin"/>
</dbReference>
<keyword evidence="4" id="KW-1185">Reference proteome</keyword>
<evidence type="ECO:0000256" key="2">
    <source>
        <dbReference type="ARBA" id="ARBA00023121"/>
    </source>
</evidence>
<dbReference type="SUPFAM" id="SSF50814">
    <property type="entry name" value="Lipocalins"/>
    <property type="match status" value="1"/>
</dbReference>
<reference evidence="3 4" key="1">
    <citation type="journal article" date="2024" name="BMC Genomics">
        <title>De novo assembly and annotation of Popillia japonica's genome with initial clues to its potential as an invasive pest.</title>
        <authorList>
            <person name="Cucini C."/>
            <person name="Boschi S."/>
            <person name="Funari R."/>
            <person name="Cardaioli E."/>
            <person name="Iannotti N."/>
            <person name="Marturano G."/>
            <person name="Paoli F."/>
            <person name="Bruttini M."/>
            <person name="Carapelli A."/>
            <person name="Frati F."/>
            <person name="Nardi F."/>
        </authorList>
    </citation>
    <scope>NUCLEOTIDE SEQUENCE [LARGE SCALE GENOMIC DNA]</scope>
    <source>
        <strain evidence="3">DMR45628</strain>
    </source>
</reference>
<dbReference type="InterPro" id="IPR000463">
    <property type="entry name" value="Fatty_acid-bd"/>
</dbReference>
<comment type="caution">
    <text evidence="3">The sequence shown here is derived from an EMBL/GenBank/DDBJ whole genome shotgun (WGS) entry which is preliminary data.</text>
</comment>
<keyword evidence="2" id="KW-0446">Lipid-binding</keyword>
<evidence type="ECO:0000313" key="4">
    <source>
        <dbReference type="Proteomes" id="UP001458880"/>
    </source>
</evidence>
<dbReference type="AlphaFoldDB" id="A0AAW1KMV4"/>
<dbReference type="PRINTS" id="PR00178">
    <property type="entry name" value="FATTYACIDBP"/>
</dbReference>
<accession>A0AAW1KMV4</accession>
<dbReference type="Pfam" id="PF14651">
    <property type="entry name" value="Lipocalin_7"/>
    <property type="match status" value="1"/>
</dbReference>
<proteinExistence type="inferred from homology"/>
<organism evidence="3 4">
    <name type="scientific">Popillia japonica</name>
    <name type="common">Japanese beetle</name>
    <dbReference type="NCBI Taxonomy" id="7064"/>
    <lineage>
        <taxon>Eukaryota</taxon>
        <taxon>Metazoa</taxon>
        <taxon>Ecdysozoa</taxon>
        <taxon>Arthropoda</taxon>
        <taxon>Hexapoda</taxon>
        <taxon>Insecta</taxon>
        <taxon>Pterygota</taxon>
        <taxon>Neoptera</taxon>
        <taxon>Endopterygota</taxon>
        <taxon>Coleoptera</taxon>
        <taxon>Polyphaga</taxon>
        <taxon>Scarabaeiformia</taxon>
        <taxon>Scarabaeidae</taxon>
        <taxon>Rutelinae</taxon>
        <taxon>Popillia</taxon>
    </lineage>
</organism>
<gene>
    <name evidence="3" type="ORF">QE152_g21795</name>
</gene>
<dbReference type="Proteomes" id="UP001458880">
    <property type="component" value="Unassembled WGS sequence"/>
</dbReference>
<dbReference type="PANTHER" id="PTHR11955">
    <property type="entry name" value="FATTY ACID BINDING PROTEIN"/>
    <property type="match status" value="1"/>
</dbReference>
<evidence type="ECO:0000256" key="1">
    <source>
        <dbReference type="ARBA" id="ARBA00008390"/>
    </source>
</evidence>
<evidence type="ECO:0000313" key="3">
    <source>
        <dbReference type="EMBL" id="KAK9720940.1"/>
    </source>
</evidence>
<protein>
    <submittedName>
        <fullName evidence="3">Uncharacterized protein</fullName>
    </submittedName>
</protein>
<dbReference type="EMBL" id="JASPKY010000205">
    <property type="protein sequence ID" value="KAK9720940.1"/>
    <property type="molecule type" value="Genomic_DNA"/>
</dbReference>
<dbReference type="InterPro" id="IPR031259">
    <property type="entry name" value="ILBP"/>
</dbReference>